<keyword evidence="1" id="KW-0732">Signal</keyword>
<dbReference type="Ensembl" id="ENSACIT00000026233.1">
    <property type="protein sequence ID" value="ENSACIP00000025564.1"/>
    <property type="gene ID" value="ENSACIG00000019796.1"/>
</dbReference>
<dbReference type="SMART" id="SM00034">
    <property type="entry name" value="CLECT"/>
    <property type="match status" value="1"/>
</dbReference>
<evidence type="ECO:0000313" key="4">
    <source>
        <dbReference type="Proteomes" id="UP000261340"/>
    </source>
</evidence>
<reference evidence="3" key="1">
    <citation type="submission" date="2025-08" db="UniProtKB">
        <authorList>
            <consortium name="Ensembl"/>
        </authorList>
    </citation>
    <scope>IDENTIFICATION</scope>
</reference>
<evidence type="ECO:0000259" key="2">
    <source>
        <dbReference type="PROSITE" id="PS50041"/>
    </source>
</evidence>
<evidence type="ECO:0000256" key="1">
    <source>
        <dbReference type="SAM" id="SignalP"/>
    </source>
</evidence>
<dbReference type="STRING" id="61819.ENSACIP00000025564"/>
<feature type="chain" id="PRO_5018657134" description="C-type lectin domain-containing protein" evidence="1">
    <location>
        <begin position="17"/>
        <end position="190"/>
    </location>
</feature>
<protein>
    <recommendedName>
        <fullName evidence="2">C-type lectin domain-containing protein</fullName>
    </recommendedName>
</protein>
<sequence length="190" mass="22078">MLLCFLQWYVVQLCHGFADKLFEHNSIICFTKVTLHTHTSECPLTTHLIKRSVRCGGWFEFNRRCFYYIAKPMSWGNAERNCMSLGGHLASVHNFMEYHELQRLILHHSHEYKETWIGGSDAHQEGHWIWSDGTMFHYSNWCPGEPNNGGGHQHCLQMNFSGTMVTTVDDCSKLFSCICMRNWSHSASEL</sequence>
<proteinExistence type="predicted"/>
<dbReference type="PROSITE" id="PS50041">
    <property type="entry name" value="C_TYPE_LECTIN_2"/>
    <property type="match status" value="1"/>
</dbReference>
<dbReference type="GeneTree" id="ENSGT00940000161814"/>
<dbReference type="InterPro" id="IPR016187">
    <property type="entry name" value="CTDL_fold"/>
</dbReference>
<name>A0A3Q0SL71_AMPCI</name>
<reference evidence="3" key="2">
    <citation type="submission" date="2025-09" db="UniProtKB">
        <authorList>
            <consortium name="Ensembl"/>
        </authorList>
    </citation>
    <scope>IDENTIFICATION</scope>
</reference>
<dbReference type="InterPro" id="IPR001304">
    <property type="entry name" value="C-type_lectin-like"/>
</dbReference>
<accession>A0A3Q0SL71</accession>
<organism evidence="3 4">
    <name type="scientific">Amphilophus citrinellus</name>
    <name type="common">Midas cichlid</name>
    <name type="synonym">Cichlasoma citrinellum</name>
    <dbReference type="NCBI Taxonomy" id="61819"/>
    <lineage>
        <taxon>Eukaryota</taxon>
        <taxon>Metazoa</taxon>
        <taxon>Chordata</taxon>
        <taxon>Craniata</taxon>
        <taxon>Vertebrata</taxon>
        <taxon>Euteleostomi</taxon>
        <taxon>Actinopterygii</taxon>
        <taxon>Neopterygii</taxon>
        <taxon>Teleostei</taxon>
        <taxon>Neoteleostei</taxon>
        <taxon>Acanthomorphata</taxon>
        <taxon>Ovalentaria</taxon>
        <taxon>Cichlomorphae</taxon>
        <taxon>Cichliformes</taxon>
        <taxon>Cichlidae</taxon>
        <taxon>New World cichlids</taxon>
        <taxon>Cichlasomatinae</taxon>
        <taxon>Heroini</taxon>
        <taxon>Amphilophus</taxon>
    </lineage>
</organism>
<dbReference type="SUPFAM" id="SSF56436">
    <property type="entry name" value="C-type lectin-like"/>
    <property type="match status" value="1"/>
</dbReference>
<evidence type="ECO:0000313" key="3">
    <source>
        <dbReference type="Ensembl" id="ENSACIP00000025564.1"/>
    </source>
</evidence>
<dbReference type="Gene3D" id="3.10.100.10">
    <property type="entry name" value="Mannose-Binding Protein A, subunit A"/>
    <property type="match status" value="1"/>
</dbReference>
<dbReference type="PANTHER" id="PTHR22803">
    <property type="entry name" value="MANNOSE, PHOSPHOLIPASE, LECTIN RECEPTOR RELATED"/>
    <property type="match status" value="1"/>
</dbReference>
<dbReference type="Pfam" id="PF00059">
    <property type="entry name" value="Lectin_C"/>
    <property type="match status" value="1"/>
</dbReference>
<keyword evidence="4" id="KW-1185">Reference proteome</keyword>
<dbReference type="CDD" id="cd00037">
    <property type="entry name" value="CLECT"/>
    <property type="match status" value="1"/>
</dbReference>
<dbReference type="AlphaFoldDB" id="A0A3Q0SL71"/>
<dbReference type="InterPro" id="IPR050111">
    <property type="entry name" value="C-type_lectin/snaclec_domain"/>
</dbReference>
<dbReference type="Proteomes" id="UP000261340">
    <property type="component" value="Unplaced"/>
</dbReference>
<feature type="domain" description="C-type lectin" evidence="2">
    <location>
        <begin position="61"/>
        <end position="180"/>
    </location>
</feature>
<dbReference type="InterPro" id="IPR016186">
    <property type="entry name" value="C-type_lectin-like/link_sf"/>
</dbReference>
<feature type="signal peptide" evidence="1">
    <location>
        <begin position="1"/>
        <end position="16"/>
    </location>
</feature>